<accession>A0A9D2IFV0</accession>
<reference evidence="1" key="1">
    <citation type="journal article" date="2021" name="PeerJ">
        <title>Extensive microbial diversity within the chicken gut microbiome revealed by metagenomics and culture.</title>
        <authorList>
            <person name="Gilroy R."/>
            <person name="Ravi A."/>
            <person name="Getino M."/>
            <person name="Pursley I."/>
            <person name="Horton D.L."/>
            <person name="Alikhan N.F."/>
            <person name="Baker D."/>
            <person name="Gharbi K."/>
            <person name="Hall N."/>
            <person name="Watson M."/>
            <person name="Adriaenssens E.M."/>
            <person name="Foster-Nyarko E."/>
            <person name="Jarju S."/>
            <person name="Secka A."/>
            <person name="Antonio M."/>
            <person name="Oren A."/>
            <person name="Chaudhuri R.R."/>
            <person name="La Ragione R."/>
            <person name="Hildebrand F."/>
            <person name="Pallen M.J."/>
        </authorList>
    </citation>
    <scope>NUCLEOTIDE SEQUENCE</scope>
    <source>
        <strain evidence="1">CHK192-9172</strain>
    </source>
</reference>
<name>A0A9D2IFV0_9FIRM</name>
<evidence type="ECO:0000313" key="2">
    <source>
        <dbReference type="Proteomes" id="UP000824024"/>
    </source>
</evidence>
<organism evidence="1 2">
    <name type="scientific">Candidatus Eubacterium avistercoris</name>
    <dbReference type="NCBI Taxonomy" id="2838567"/>
    <lineage>
        <taxon>Bacteria</taxon>
        <taxon>Bacillati</taxon>
        <taxon>Bacillota</taxon>
        <taxon>Clostridia</taxon>
        <taxon>Eubacteriales</taxon>
        <taxon>Eubacteriaceae</taxon>
        <taxon>Eubacterium</taxon>
    </lineage>
</organism>
<sequence length="311" mass="35523">IGEAVELFGKEIAFSDETADGVAVTVHTNELSAEQFAKTYIPDVMILEPQKLAERVRNCLKETVQKYEKNDKYLQLADSLYAYFVSRQLYSARLYCINEDLLVLYDIILSRKKLNDWSDFDIRLIDEAPDIIAQFSKLTESVQYALFYPPFVEGCIEALILLAKCPVDFGDLEPIRQAALQAVSVFHTHISHSGISKEMKEFADAEYRKFADPLEEYYASTGFDSEELWHIHDDLGDLYENILNGTAVNVEKATDRIHRLLEIVEPIQGAPFYPIAVQECIQVLFLLVKCPLDFGDLEPIRQAARLAYYNI</sequence>
<dbReference type="Proteomes" id="UP000824024">
    <property type="component" value="Unassembled WGS sequence"/>
</dbReference>
<dbReference type="AlphaFoldDB" id="A0A9D2IFV0"/>
<comment type="caution">
    <text evidence="1">The sequence shown here is derived from an EMBL/GenBank/DDBJ whole genome shotgun (WGS) entry which is preliminary data.</text>
</comment>
<reference evidence="1" key="2">
    <citation type="submission" date="2021-04" db="EMBL/GenBank/DDBJ databases">
        <authorList>
            <person name="Gilroy R."/>
        </authorList>
    </citation>
    <scope>NUCLEOTIDE SEQUENCE</scope>
    <source>
        <strain evidence="1">CHK192-9172</strain>
    </source>
</reference>
<proteinExistence type="predicted"/>
<dbReference type="EMBL" id="DXCH01000172">
    <property type="protein sequence ID" value="HIZ07495.1"/>
    <property type="molecule type" value="Genomic_DNA"/>
</dbReference>
<evidence type="ECO:0000313" key="1">
    <source>
        <dbReference type="EMBL" id="HIZ07495.1"/>
    </source>
</evidence>
<gene>
    <name evidence="1" type="ORF">IAA08_06125</name>
</gene>
<feature type="non-terminal residue" evidence="1">
    <location>
        <position position="1"/>
    </location>
</feature>
<protein>
    <submittedName>
        <fullName evidence="1">Uncharacterized protein</fullName>
    </submittedName>
</protein>